<gene>
    <name evidence="2" type="ORF">WKR92_11270</name>
</gene>
<keyword evidence="3" id="KW-1185">Reference proteome</keyword>
<evidence type="ECO:0008006" key="4">
    <source>
        <dbReference type="Google" id="ProtNLM"/>
    </source>
</evidence>
<reference evidence="2 3" key="1">
    <citation type="submission" date="2024-04" db="EMBL/GenBank/DDBJ databases">
        <title>Albibacterium profundi sp. nov., isolated from sediment of the Challenger Deep of Mariana Trench.</title>
        <authorList>
            <person name="Wang Y."/>
        </authorList>
    </citation>
    <scope>NUCLEOTIDE SEQUENCE [LARGE SCALE GENOMIC DNA]</scope>
    <source>
        <strain evidence="2 3">RHL897</strain>
    </source>
</reference>
<feature type="transmembrane region" description="Helical" evidence="1">
    <location>
        <begin position="111"/>
        <end position="129"/>
    </location>
</feature>
<feature type="transmembrane region" description="Helical" evidence="1">
    <location>
        <begin position="62"/>
        <end position="80"/>
    </location>
</feature>
<sequence>MSRPKIKIKKTKFDITIEILTFILILVSAILIGYFYNQLPDKLPIYFNWPSKDENGFGEKDLLWASPIICGIIGIAIFKLNQYPWIFNYPTDLKPEDAEINYRIATKMLRIINLIIGFTCFVLTLFSILAAQDKLNGLDRFLFPTLPILLFAPIIYYLIKTYRVNKKLKAD</sequence>
<feature type="transmembrane region" description="Helical" evidence="1">
    <location>
        <begin position="141"/>
        <end position="159"/>
    </location>
</feature>
<comment type="caution">
    <text evidence="2">The sequence shown here is derived from an EMBL/GenBank/DDBJ whole genome shotgun (WGS) entry which is preliminary data.</text>
</comment>
<feature type="transmembrane region" description="Helical" evidence="1">
    <location>
        <begin position="15"/>
        <end position="36"/>
    </location>
</feature>
<evidence type="ECO:0000313" key="3">
    <source>
        <dbReference type="Proteomes" id="UP001580928"/>
    </source>
</evidence>
<accession>A0ABV5CFS5</accession>
<evidence type="ECO:0000313" key="2">
    <source>
        <dbReference type="EMBL" id="MFB5946412.1"/>
    </source>
</evidence>
<dbReference type="RefSeq" id="WP_375557916.1">
    <property type="nucleotide sequence ID" value="NZ_JBBVGT010000002.1"/>
</dbReference>
<keyword evidence="1" id="KW-0472">Membrane</keyword>
<evidence type="ECO:0000256" key="1">
    <source>
        <dbReference type="SAM" id="Phobius"/>
    </source>
</evidence>
<keyword evidence="1" id="KW-1133">Transmembrane helix</keyword>
<name>A0ABV5CFS5_9SPHI</name>
<protein>
    <recommendedName>
        <fullName evidence="4">DUF1648 domain-containing protein</fullName>
    </recommendedName>
</protein>
<proteinExistence type="predicted"/>
<dbReference type="EMBL" id="JBBVGT010000002">
    <property type="protein sequence ID" value="MFB5946412.1"/>
    <property type="molecule type" value="Genomic_DNA"/>
</dbReference>
<keyword evidence="1" id="KW-0812">Transmembrane</keyword>
<dbReference type="Proteomes" id="UP001580928">
    <property type="component" value="Unassembled WGS sequence"/>
</dbReference>
<organism evidence="2 3">
    <name type="scientific">Albibacterium profundi</name>
    <dbReference type="NCBI Taxonomy" id="3134906"/>
    <lineage>
        <taxon>Bacteria</taxon>
        <taxon>Pseudomonadati</taxon>
        <taxon>Bacteroidota</taxon>
        <taxon>Sphingobacteriia</taxon>
        <taxon>Sphingobacteriales</taxon>
        <taxon>Sphingobacteriaceae</taxon>
        <taxon>Albibacterium</taxon>
    </lineage>
</organism>